<feature type="region of interest" description="Disordered" evidence="1">
    <location>
        <begin position="81"/>
        <end position="212"/>
    </location>
</feature>
<feature type="region of interest" description="Disordered" evidence="1">
    <location>
        <begin position="1"/>
        <end position="55"/>
    </location>
</feature>
<evidence type="ECO:0000313" key="2">
    <source>
        <dbReference type="EMBL" id="RCV35266.1"/>
    </source>
</evidence>
<accession>A0A368RYJ3</accession>
<feature type="compositionally biased region" description="Basic residues" evidence="1">
    <location>
        <begin position="116"/>
        <end position="125"/>
    </location>
</feature>
<feature type="compositionally biased region" description="Basic residues" evidence="1">
    <location>
        <begin position="134"/>
        <end position="144"/>
    </location>
</feature>
<reference evidence="2" key="1">
    <citation type="journal article" date="2012" name="Nat. Biotechnol.">
        <title>Reference genome sequence of the model plant Setaria.</title>
        <authorList>
            <person name="Bennetzen J.L."/>
            <person name="Schmutz J."/>
            <person name="Wang H."/>
            <person name="Percifield R."/>
            <person name="Hawkins J."/>
            <person name="Pontaroli A.C."/>
            <person name="Estep M."/>
            <person name="Feng L."/>
            <person name="Vaughn J.N."/>
            <person name="Grimwood J."/>
            <person name="Jenkins J."/>
            <person name="Barry K."/>
            <person name="Lindquist E."/>
            <person name="Hellsten U."/>
            <person name="Deshpande S."/>
            <person name="Wang X."/>
            <person name="Wu X."/>
            <person name="Mitros T."/>
            <person name="Triplett J."/>
            <person name="Yang X."/>
            <person name="Ye C.Y."/>
            <person name="Mauro-Herrera M."/>
            <person name="Wang L."/>
            <person name="Li P."/>
            <person name="Sharma M."/>
            <person name="Sharma R."/>
            <person name="Ronald P.C."/>
            <person name="Panaud O."/>
            <person name="Kellogg E.A."/>
            <person name="Brutnell T.P."/>
            <person name="Doust A.N."/>
            <person name="Tuskan G.A."/>
            <person name="Rokhsar D."/>
            <person name="Devos K.M."/>
        </authorList>
    </citation>
    <scope>NUCLEOTIDE SEQUENCE [LARGE SCALE GENOMIC DNA]</scope>
    <source>
        <strain evidence="2">Yugu1</strain>
    </source>
</reference>
<gene>
    <name evidence="2" type="ORF">SETIT_7G226900v2</name>
</gene>
<dbReference type="EMBL" id="CM003534">
    <property type="protein sequence ID" value="RCV35266.1"/>
    <property type="molecule type" value="Genomic_DNA"/>
</dbReference>
<proteinExistence type="predicted"/>
<organism evidence="2">
    <name type="scientific">Setaria italica</name>
    <name type="common">Foxtail millet</name>
    <name type="synonym">Panicum italicum</name>
    <dbReference type="NCBI Taxonomy" id="4555"/>
    <lineage>
        <taxon>Eukaryota</taxon>
        <taxon>Viridiplantae</taxon>
        <taxon>Streptophyta</taxon>
        <taxon>Embryophyta</taxon>
        <taxon>Tracheophyta</taxon>
        <taxon>Spermatophyta</taxon>
        <taxon>Magnoliopsida</taxon>
        <taxon>Liliopsida</taxon>
        <taxon>Poales</taxon>
        <taxon>Poaceae</taxon>
        <taxon>PACMAD clade</taxon>
        <taxon>Panicoideae</taxon>
        <taxon>Panicodae</taxon>
        <taxon>Paniceae</taxon>
        <taxon>Cenchrinae</taxon>
        <taxon>Setaria</taxon>
    </lineage>
</organism>
<evidence type="ECO:0000256" key="1">
    <source>
        <dbReference type="SAM" id="MobiDB-lite"/>
    </source>
</evidence>
<dbReference type="AlphaFoldDB" id="A0A368RYJ3"/>
<name>A0A368RYJ3_SETIT</name>
<reference evidence="2" key="2">
    <citation type="submission" date="2015-07" db="EMBL/GenBank/DDBJ databases">
        <authorList>
            <person name="Noorani M."/>
        </authorList>
    </citation>
    <scope>NUCLEOTIDE SEQUENCE</scope>
    <source>
        <strain evidence="2">Yugu1</strain>
    </source>
</reference>
<protein>
    <submittedName>
        <fullName evidence="2">Uncharacterized protein</fullName>
    </submittedName>
</protein>
<sequence length="264" mass="28359">MRQSMQAAWGKGTGAAPPPLQPGSGRRFASRNGLGTGTASDASAARLGEARRLSTSAALAQIWTEGTGRGGAGRARVKFPVVSPSPRGIHTHARPRPQVFHSRAATRRGGLARPRAGGRHGRGPARLHGCTGRPPKRHEGKKQRAAAVGGGWANKTAQQRRTVADAPGHHQRQPRGAGEEERSARGHRRQRPERARWAQEENGAGERRRRASRLAAARIPAPVRAVMAWWRKKVVTPARRAWAAVSTRVRARNTGTLATPIPAP</sequence>